<evidence type="ECO:0000313" key="1">
    <source>
        <dbReference type="EMBL" id="SKA54122.1"/>
    </source>
</evidence>
<dbReference type="Proteomes" id="UP000190162">
    <property type="component" value="Unassembled WGS sequence"/>
</dbReference>
<dbReference type="EMBL" id="FUXU01000022">
    <property type="protein sequence ID" value="SKA54122.1"/>
    <property type="molecule type" value="Genomic_DNA"/>
</dbReference>
<proteinExistence type="predicted"/>
<dbReference type="AlphaFoldDB" id="A0A1T4UMY7"/>
<evidence type="ECO:0000313" key="2">
    <source>
        <dbReference type="Proteomes" id="UP000190162"/>
    </source>
</evidence>
<accession>A0A1T4UMY7</accession>
<organism evidence="1 2">
    <name type="scientific">Enterovibrio nigricans DSM 22720</name>
    <dbReference type="NCBI Taxonomy" id="1121868"/>
    <lineage>
        <taxon>Bacteria</taxon>
        <taxon>Pseudomonadati</taxon>
        <taxon>Pseudomonadota</taxon>
        <taxon>Gammaproteobacteria</taxon>
        <taxon>Vibrionales</taxon>
        <taxon>Vibrionaceae</taxon>
        <taxon>Enterovibrio</taxon>
    </lineage>
</organism>
<gene>
    <name evidence="1" type="ORF">SAMN02745132_02066</name>
</gene>
<sequence>MYNKILYALDIDSKINLSKDIDIANQLNAKLYIGYATYLGESYEDDEVYFGKLTGDKIVDTKKQILEQKIVSLIDGTSIEKENIYIIDGPVGKAIDKLATSLDAELVIVAKSHHHFSLLMKNDTLIRLTTHYDFLSFN</sequence>
<protein>
    <submittedName>
        <fullName evidence="1">Uncharacterized protein</fullName>
    </submittedName>
</protein>
<dbReference type="OrthoDB" id="5823898at2"/>
<dbReference type="InterPro" id="IPR014729">
    <property type="entry name" value="Rossmann-like_a/b/a_fold"/>
</dbReference>
<dbReference type="SUPFAM" id="SSF52402">
    <property type="entry name" value="Adenine nucleotide alpha hydrolases-like"/>
    <property type="match status" value="1"/>
</dbReference>
<keyword evidence="2" id="KW-1185">Reference proteome</keyword>
<name>A0A1T4UMY7_9GAMM</name>
<dbReference type="RefSeq" id="WP_078752441.1">
    <property type="nucleotide sequence ID" value="NZ_FUXU01000022.1"/>
</dbReference>
<reference evidence="2" key="1">
    <citation type="submission" date="2017-02" db="EMBL/GenBank/DDBJ databases">
        <authorList>
            <person name="Varghese N."/>
            <person name="Submissions S."/>
        </authorList>
    </citation>
    <scope>NUCLEOTIDE SEQUENCE [LARGE SCALE GENOMIC DNA]</scope>
    <source>
        <strain evidence="2">DSM 22720</strain>
    </source>
</reference>
<dbReference type="Gene3D" id="3.40.50.620">
    <property type="entry name" value="HUPs"/>
    <property type="match status" value="1"/>
</dbReference>